<protein>
    <submittedName>
        <fullName evidence="1">Uncharacterized protein</fullName>
    </submittedName>
</protein>
<gene>
    <name evidence="1" type="ORF">PR048_024522</name>
</gene>
<dbReference type="EMBL" id="JARBHB010000010">
    <property type="protein sequence ID" value="KAJ8873690.1"/>
    <property type="molecule type" value="Genomic_DNA"/>
</dbReference>
<evidence type="ECO:0000313" key="1">
    <source>
        <dbReference type="EMBL" id="KAJ8873690.1"/>
    </source>
</evidence>
<evidence type="ECO:0000313" key="2">
    <source>
        <dbReference type="Proteomes" id="UP001159363"/>
    </source>
</evidence>
<proteinExistence type="predicted"/>
<accession>A0ABQ9GNS5</accession>
<comment type="caution">
    <text evidence="1">The sequence shown here is derived from an EMBL/GenBank/DDBJ whole genome shotgun (WGS) entry which is preliminary data.</text>
</comment>
<dbReference type="Proteomes" id="UP001159363">
    <property type="component" value="Chromosome 9"/>
</dbReference>
<organism evidence="1 2">
    <name type="scientific">Dryococelus australis</name>
    <dbReference type="NCBI Taxonomy" id="614101"/>
    <lineage>
        <taxon>Eukaryota</taxon>
        <taxon>Metazoa</taxon>
        <taxon>Ecdysozoa</taxon>
        <taxon>Arthropoda</taxon>
        <taxon>Hexapoda</taxon>
        <taxon>Insecta</taxon>
        <taxon>Pterygota</taxon>
        <taxon>Neoptera</taxon>
        <taxon>Polyneoptera</taxon>
        <taxon>Phasmatodea</taxon>
        <taxon>Verophasmatodea</taxon>
        <taxon>Anareolatae</taxon>
        <taxon>Phasmatidae</taxon>
        <taxon>Eurycanthinae</taxon>
        <taxon>Dryococelus</taxon>
    </lineage>
</organism>
<name>A0ABQ9GNS5_9NEOP</name>
<sequence>MCRGCVFRRVVLRWSGLCDSGIRSDEALGVRVSVARIAPSLLDLGRGVLKGAHPTLKGGSVLAILDLRDSLQKLIFGVDVKKTKLVKVPAFQLHTPPPDNRSHRPLFQLVTSCAAHLLSLGTRPLIHSSTSTQLAARRPVVIFIELAVTSGGLGATRVALRERGYSQLGIVPNDATGRRVFSGISRFLPPFHSGAAPLSPSFTLIGSQDLDDNLIMPIVDDRYQALIGERRSDTLLVSDAILLARAAGVGEISGCPTSVFSSSLRQNGPPVFHEKRAAVAERLHCSPLTKANQVRYTAGATPGFSKAGIAQDDAAGRRVFSGISRFPPAFAALFSYRLISSIPRKVMANHRGVILPSVLCSDQRSGCYRLLTTLDHTVCYTSWRTLAQSSPFTVTANNQCAVDIGMFAHKTVETSLQVTELANYSGAAVAERLVRSHQGEKGVQSPAGSPDFRKWESCCAIPLVDWFSRGSPVSPAPSFRRRSILTSITLFGSQDLAFKSRLNLFTSNKLRMSDSRKLFSKVLSYNVL</sequence>
<keyword evidence="2" id="KW-1185">Reference proteome</keyword>
<reference evidence="1 2" key="1">
    <citation type="submission" date="2023-02" db="EMBL/GenBank/DDBJ databases">
        <title>LHISI_Scaffold_Assembly.</title>
        <authorList>
            <person name="Stuart O.P."/>
            <person name="Cleave R."/>
            <person name="Magrath M.J.L."/>
            <person name="Mikheyev A.S."/>
        </authorList>
    </citation>
    <scope>NUCLEOTIDE SEQUENCE [LARGE SCALE GENOMIC DNA]</scope>
    <source>
        <strain evidence="1">Daus_M_001</strain>
        <tissue evidence="1">Leg muscle</tissue>
    </source>
</reference>